<protein>
    <submittedName>
        <fullName evidence="2">Uncharacterized protein</fullName>
    </submittedName>
</protein>
<reference evidence="3" key="1">
    <citation type="submission" date="2007-06" db="EMBL/GenBank/DDBJ databases">
        <authorList>
            <person name="Brinkac L.M."/>
            <person name="Daugherty S."/>
            <person name="Dodson R.J."/>
            <person name="Madupu R."/>
            <person name="Brown J.L."/>
            <person name="Bruce D."/>
            <person name="Detter C."/>
            <person name="Munk C."/>
            <person name="Smith L.A."/>
            <person name="Smith T.J."/>
            <person name="White O."/>
            <person name="Brettin T.S."/>
        </authorList>
    </citation>
    <scope>NUCLEOTIDE SEQUENCE [LARGE SCALE GENOMIC DNA]</scope>
    <source>
        <strain evidence="3">Langeland / NCTC 10281 / Type F</strain>
    </source>
</reference>
<dbReference type="Proteomes" id="UP000002410">
    <property type="component" value="Chromosome"/>
</dbReference>
<organism evidence="2 3">
    <name type="scientific">Clostridium botulinum (strain Langeland / NCTC 10281 / Type F)</name>
    <dbReference type="NCBI Taxonomy" id="441772"/>
    <lineage>
        <taxon>Bacteria</taxon>
        <taxon>Bacillati</taxon>
        <taxon>Bacillota</taxon>
        <taxon>Clostridia</taxon>
        <taxon>Eubacteriales</taxon>
        <taxon>Clostridiaceae</taxon>
        <taxon>Clostridium</taxon>
    </lineage>
</organism>
<name>A7GED1_CLOBL</name>
<sequence>MFGYRIIFDKQNGTVINNYINTEGYIPISHRPKEIDFLDLPYGYNENNFKEAIEYHIDISKDKDATNLKDLIVIAKYREHTETEEEKLKNELLKTQAEVVDLKYKEVLNNKNLNEKEGK</sequence>
<accession>A7GED1</accession>
<proteinExistence type="predicted"/>
<dbReference type="AlphaFoldDB" id="A7GED1"/>
<dbReference type="HOGENOM" id="CLU_164588_0_0_9"/>
<evidence type="ECO:0000256" key="1">
    <source>
        <dbReference type="SAM" id="Coils"/>
    </source>
</evidence>
<gene>
    <name evidence="2" type="ordered locus">CLI_1883</name>
</gene>
<feature type="coiled-coil region" evidence="1">
    <location>
        <begin position="78"/>
        <end position="105"/>
    </location>
</feature>
<evidence type="ECO:0000313" key="3">
    <source>
        <dbReference type="Proteomes" id="UP000002410"/>
    </source>
</evidence>
<evidence type="ECO:0000313" key="2">
    <source>
        <dbReference type="EMBL" id="ABS40204.1"/>
    </source>
</evidence>
<dbReference type="KEGG" id="cbf:CLI_1883"/>
<dbReference type="RefSeq" id="WP_012099858.1">
    <property type="nucleotide sequence ID" value="NC_009699.1"/>
</dbReference>
<keyword evidence="1" id="KW-0175">Coiled coil</keyword>
<dbReference type="EMBL" id="CP000728">
    <property type="protein sequence ID" value="ABS40204.1"/>
    <property type="molecule type" value="Genomic_DNA"/>
</dbReference>